<protein>
    <submittedName>
        <fullName evidence="1">Uncharacterized protein</fullName>
    </submittedName>
</protein>
<accession>A0ABR8E337</accession>
<dbReference type="EMBL" id="JACJSI010000392">
    <property type="protein sequence ID" value="MBD2536124.1"/>
    <property type="molecule type" value="Genomic_DNA"/>
</dbReference>
<gene>
    <name evidence="1" type="ORF">H6G97_45145</name>
</gene>
<reference evidence="1 2" key="1">
    <citation type="journal article" date="2020" name="ISME J.">
        <title>Comparative genomics reveals insights into cyanobacterial evolution and habitat adaptation.</title>
        <authorList>
            <person name="Chen M.Y."/>
            <person name="Teng W.K."/>
            <person name="Zhao L."/>
            <person name="Hu C.X."/>
            <person name="Zhou Y.K."/>
            <person name="Han B.P."/>
            <person name="Song L.R."/>
            <person name="Shu W.S."/>
        </authorList>
    </citation>
    <scope>NUCLEOTIDE SEQUENCE [LARGE SCALE GENOMIC DNA]</scope>
    <source>
        <strain evidence="1 2">FACHB-838</strain>
    </source>
</reference>
<organism evidence="1 2">
    <name type="scientific">Nostoc flagelliforme FACHB-838</name>
    <dbReference type="NCBI Taxonomy" id="2692904"/>
    <lineage>
        <taxon>Bacteria</taxon>
        <taxon>Bacillati</taxon>
        <taxon>Cyanobacteriota</taxon>
        <taxon>Cyanophyceae</taxon>
        <taxon>Nostocales</taxon>
        <taxon>Nostocaceae</taxon>
        <taxon>Nostoc</taxon>
    </lineage>
</organism>
<proteinExistence type="predicted"/>
<dbReference type="Proteomes" id="UP000623440">
    <property type="component" value="Unassembled WGS sequence"/>
</dbReference>
<dbReference type="RefSeq" id="WP_190946884.1">
    <property type="nucleotide sequence ID" value="NZ_JACJSI010000392.1"/>
</dbReference>
<evidence type="ECO:0000313" key="2">
    <source>
        <dbReference type="Proteomes" id="UP000623440"/>
    </source>
</evidence>
<evidence type="ECO:0000313" key="1">
    <source>
        <dbReference type="EMBL" id="MBD2536124.1"/>
    </source>
</evidence>
<sequence length="76" mass="8715">MKEPVSRTHATLLLERSPPTHGGYAIALKLFKDFWSYFRVTLLLSSQPLLCVRAACPRQTLRERGIQNSKLLLQTF</sequence>
<keyword evidence="2" id="KW-1185">Reference proteome</keyword>
<comment type="caution">
    <text evidence="1">The sequence shown here is derived from an EMBL/GenBank/DDBJ whole genome shotgun (WGS) entry which is preliminary data.</text>
</comment>
<name>A0ABR8E337_9NOSO</name>